<comment type="similarity">
    <text evidence="2">Belongs to the ycf35 family.</text>
</comment>
<evidence type="ECO:0000256" key="2">
    <source>
        <dbReference type="ARBA" id="ARBA00009068"/>
    </source>
</evidence>
<evidence type="ECO:0000256" key="1">
    <source>
        <dbReference type="ARBA" id="ARBA00004474"/>
    </source>
</evidence>
<dbReference type="Pfam" id="PF06868">
    <property type="entry name" value="DUF1257"/>
    <property type="match status" value="1"/>
</dbReference>
<evidence type="ECO:0000256" key="3">
    <source>
        <dbReference type="ARBA" id="ARBA00021585"/>
    </source>
</evidence>
<keyword evidence="4 5" id="KW-0934">Plastid</keyword>
<reference evidence="5" key="1">
    <citation type="journal article" date="2019" name="Mol. Phylogenet. Evol.">
        <title>Morphological evolution and classification of the red algal order Ceramiales inferred using plastid phylogenomics.</title>
        <authorList>
            <person name="Diaz-Tapia P."/>
            <person name="Pasella M.M."/>
            <person name="Verbruggen H."/>
            <person name="Maggs C.A."/>
        </authorList>
    </citation>
    <scope>NUCLEOTIDE SEQUENCE</scope>
    <source>
        <strain evidence="5">HV05551</strain>
    </source>
</reference>
<protein>
    <recommendedName>
        <fullName evidence="3">Uncharacterized protein ycf35</fullName>
    </recommendedName>
</protein>
<evidence type="ECO:0000256" key="4">
    <source>
        <dbReference type="ARBA" id="ARBA00022640"/>
    </source>
</evidence>
<dbReference type="PANTHER" id="PTHR39638:SF2">
    <property type="entry name" value="YCF35"/>
    <property type="match status" value="1"/>
</dbReference>
<dbReference type="PANTHER" id="PTHR39638">
    <property type="entry name" value="YCF35"/>
    <property type="match status" value="1"/>
</dbReference>
<dbReference type="AlphaFoldDB" id="A0A4D6WUD2"/>
<dbReference type="EMBL" id="MK814680">
    <property type="protein sequence ID" value="QCI07219.1"/>
    <property type="molecule type" value="Genomic_DNA"/>
</dbReference>
<sequence>MSHLSRIKTSITSREILQKTLQDLNFMYKNTKTNDKHHHKIDCQNITVQQNGKDLFIFSWNGKEYLFLADLQLWSINIPYTKLLEKITQQYSYNTILQESAKYGFENINQKTLEDGSIQLVIQRWNS</sequence>
<accession>A0A4D6WUD2</accession>
<proteinExistence type="inferred from homology"/>
<gene>
    <name evidence="5" type="primary">ycf35</name>
</gene>
<name>A0A4D6WUD2_9FLOR</name>
<reference evidence="5" key="2">
    <citation type="submission" date="2019-04" db="EMBL/GenBank/DDBJ databases">
        <authorList>
            <person name="Pasella M."/>
        </authorList>
    </citation>
    <scope>NUCLEOTIDE SEQUENCE</scope>
    <source>
        <strain evidence="5">HV05551</strain>
    </source>
</reference>
<geneLocation type="plastid" evidence="5"/>
<organism evidence="5">
    <name type="scientific">Hypnea pannosa</name>
    <dbReference type="NCBI Taxonomy" id="105607"/>
    <lineage>
        <taxon>Eukaryota</taxon>
        <taxon>Rhodophyta</taxon>
        <taxon>Florideophyceae</taxon>
        <taxon>Rhodymeniophycidae</taxon>
        <taxon>Gigartinales</taxon>
        <taxon>Hypneaceae</taxon>
        <taxon>Hypnea</taxon>
    </lineage>
</organism>
<dbReference type="GO" id="GO:0009536">
    <property type="term" value="C:plastid"/>
    <property type="evidence" value="ECO:0007669"/>
    <property type="project" value="UniProtKB-SubCell"/>
</dbReference>
<comment type="subcellular location">
    <subcellularLocation>
        <location evidence="1">Plastid</location>
    </subcellularLocation>
</comment>
<dbReference type="InterPro" id="IPR009666">
    <property type="entry name" value="Uncharacterised_Ycf35"/>
</dbReference>
<evidence type="ECO:0000313" key="5">
    <source>
        <dbReference type="EMBL" id="QCI07219.1"/>
    </source>
</evidence>